<proteinExistence type="predicted"/>
<reference evidence="1" key="1">
    <citation type="submission" date="2022-10" db="EMBL/GenBank/DDBJ databases">
        <title>Complete Genome of Trichothecium roseum strain YXFP-22015, a Plant Pathogen Isolated from Citrus.</title>
        <authorList>
            <person name="Wang Y."/>
            <person name="Zhu L."/>
        </authorList>
    </citation>
    <scope>NUCLEOTIDE SEQUENCE</scope>
    <source>
        <strain evidence="1">YXFP-22015</strain>
    </source>
</reference>
<name>A0ACC0VD40_9HYPO</name>
<organism evidence="1 2">
    <name type="scientific">Trichothecium roseum</name>
    <dbReference type="NCBI Taxonomy" id="47278"/>
    <lineage>
        <taxon>Eukaryota</taxon>
        <taxon>Fungi</taxon>
        <taxon>Dikarya</taxon>
        <taxon>Ascomycota</taxon>
        <taxon>Pezizomycotina</taxon>
        <taxon>Sordariomycetes</taxon>
        <taxon>Hypocreomycetidae</taxon>
        <taxon>Hypocreales</taxon>
        <taxon>Hypocreales incertae sedis</taxon>
        <taxon>Trichothecium</taxon>
    </lineage>
</organism>
<protein>
    <submittedName>
        <fullName evidence="1">Uncharacterized protein</fullName>
    </submittedName>
</protein>
<evidence type="ECO:0000313" key="2">
    <source>
        <dbReference type="Proteomes" id="UP001163324"/>
    </source>
</evidence>
<gene>
    <name evidence="1" type="ORF">N3K66_000905</name>
</gene>
<dbReference type="EMBL" id="CM047940">
    <property type="protein sequence ID" value="KAI9904376.1"/>
    <property type="molecule type" value="Genomic_DNA"/>
</dbReference>
<comment type="caution">
    <text evidence="1">The sequence shown here is derived from an EMBL/GenBank/DDBJ whole genome shotgun (WGS) entry which is preliminary data.</text>
</comment>
<keyword evidence="2" id="KW-1185">Reference proteome</keyword>
<evidence type="ECO:0000313" key="1">
    <source>
        <dbReference type="EMBL" id="KAI9904376.1"/>
    </source>
</evidence>
<accession>A0ACC0VD40</accession>
<dbReference type="Proteomes" id="UP001163324">
    <property type="component" value="Chromosome 1"/>
</dbReference>
<sequence>MPGTIEHKVVTEVPGPKSKAAAKNLDGFFDSRAVHFVVDYDNSEGNYIVDVDGNKFLDVYSQIASIPVGYNNPTLIAAAKSPEMISALVNRPAIGNFPSGAWADILRNGLLRVAPQGLDNIFTAQSGSEANELAFKASFMLYRRKQRGEGVEWSDNEIASCIANSAPGSPDLAVLSFANSFHGRGFGSLSTTRSKAVHKLDIPAFDWPQAPFPVLKYPLDQHADENAKEEKRCLDEVERLITTWRFPVAALIVEPIQSEGGDNHASAAFFQGLRDITKKHGVVMIVDEVQTGFGATGKFWGHAHWNLSSAPDIVTFSKKAQTAGYFFGDKMLVPDKAYRQFNTWIGDPARVIMSKAVIEEILNKDLVSQCSRVGNVLYAELEKLAAKHPGHIQNLRGKGQGTYIAFDAKDAAALVKAMKSIGINIGTCGKNTVRLRPMLIFEEAHVPTLVSALDQVISSL</sequence>